<gene>
    <name evidence="1" type="ORF">RFULGI_LOCUS15234</name>
</gene>
<organism evidence="1 2">
    <name type="scientific">Racocetra fulgida</name>
    <dbReference type="NCBI Taxonomy" id="60492"/>
    <lineage>
        <taxon>Eukaryota</taxon>
        <taxon>Fungi</taxon>
        <taxon>Fungi incertae sedis</taxon>
        <taxon>Mucoromycota</taxon>
        <taxon>Glomeromycotina</taxon>
        <taxon>Glomeromycetes</taxon>
        <taxon>Diversisporales</taxon>
        <taxon>Gigasporaceae</taxon>
        <taxon>Racocetra</taxon>
    </lineage>
</organism>
<name>A0A9N9JAN6_9GLOM</name>
<feature type="non-terminal residue" evidence="1">
    <location>
        <position position="89"/>
    </location>
</feature>
<reference evidence="1" key="1">
    <citation type="submission" date="2021-06" db="EMBL/GenBank/DDBJ databases">
        <authorList>
            <person name="Kallberg Y."/>
            <person name="Tangrot J."/>
            <person name="Rosling A."/>
        </authorList>
    </citation>
    <scope>NUCLEOTIDE SEQUENCE</scope>
    <source>
        <strain evidence="1">IN212</strain>
    </source>
</reference>
<comment type="caution">
    <text evidence="1">The sequence shown here is derived from an EMBL/GenBank/DDBJ whole genome shotgun (WGS) entry which is preliminary data.</text>
</comment>
<feature type="non-terminal residue" evidence="1">
    <location>
        <position position="1"/>
    </location>
</feature>
<dbReference type="OrthoDB" id="2331621at2759"/>
<dbReference type="AlphaFoldDB" id="A0A9N9JAN6"/>
<proteinExistence type="predicted"/>
<accession>A0A9N9JAN6</accession>
<keyword evidence="2" id="KW-1185">Reference proteome</keyword>
<evidence type="ECO:0000313" key="2">
    <source>
        <dbReference type="Proteomes" id="UP000789396"/>
    </source>
</evidence>
<sequence>NTVTITNNNRQLIRKQKVQKFILEITNSAEDMEETEDDVDENELNTEEGSSTLYDEILVYLPNVKKGLLRKRTEKANKVYTLFRQIGVD</sequence>
<dbReference type="EMBL" id="CAJVPZ010048030">
    <property type="protein sequence ID" value="CAG8773442.1"/>
    <property type="molecule type" value="Genomic_DNA"/>
</dbReference>
<evidence type="ECO:0000313" key="1">
    <source>
        <dbReference type="EMBL" id="CAG8773442.1"/>
    </source>
</evidence>
<protein>
    <submittedName>
        <fullName evidence="1">8060_t:CDS:1</fullName>
    </submittedName>
</protein>
<dbReference type="Proteomes" id="UP000789396">
    <property type="component" value="Unassembled WGS sequence"/>
</dbReference>